<dbReference type="PANTHER" id="PTHR11690:SF177">
    <property type="entry name" value="EGF-LIKE DOMAIN-CONTAINING PROTEIN"/>
    <property type="match status" value="1"/>
</dbReference>
<evidence type="ECO:0000256" key="4">
    <source>
        <dbReference type="ARBA" id="ARBA00022461"/>
    </source>
</evidence>
<keyword evidence="5 13" id="KW-0812">Transmembrane</keyword>
<dbReference type="PRINTS" id="PR01078">
    <property type="entry name" value="AMINACHANNEL"/>
</dbReference>
<comment type="similarity">
    <text evidence="2 13">Belongs to the amiloride-sensitive sodium channel (TC 1.A.6) family.</text>
</comment>
<dbReference type="Gene3D" id="1.10.287.770">
    <property type="entry name" value="YojJ-like"/>
    <property type="match status" value="1"/>
</dbReference>
<comment type="subcellular location">
    <subcellularLocation>
        <location evidence="1">Membrane</location>
        <topology evidence="1">Multi-pass membrane protein</topology>
    </subcellularLocation>
</comment>
<dbReference type="InterPro" id="IPR001873">
    <property type="entry name" value="ENaC"/>
</dbReference>
<keyword evidence="3 13" id="KW-0813">Transport</keyword>
<keyword evidence="11 13" id="KW-0739">Sodium transport</keyword>
<dbReference type="PANTHER" id="PTHR11690">
    <property type="entry name" value="AMILORIDE-SENSITIVE SODIUM CHANNEL-RELATED"/>
    <property type="match status" value="1"/>
</dbReference>
<dbReference type="AlphaFoldDB" id="A0A0C2H533"/>
<evidence type="ECO:0008006" key="17">
    <source>
        <dbReference type="Google" id="ProtNLM"/>
    </source>
</evidence>
<evidence type="ECO:0000256" key="6">
    <source>
        <dbReference type="ARBA" id="ARBA00022989"/>
    </source>
</evidence>
<evidence type="ECO:0000256" key="3">
    <source>
        <dbReference type="ARBA" id="ARBA00022448"/>
    </source>
</evidence>
<keyword evidence="4 13" id="KW-0894">Sodium channel</keyword>
<name>A0A0C2H533_9BILA</name>
<keyword evidence="12 13" id="KW-0407">Ion channel</keyword>
<protein>
    <recommendedName>
        <fullName evidence="17">Amiloride-sensitive sodium channel</fullName>
    </recommendedName>
</protein>
<evidence type="ECO:0000313" key="15">
    <source>
        <dbReference type="EMBL" id="KIH68945.1"/>
    </source>
</evidence>
<evidence type="ECO:0000256" key="2">
    <source>
        <dbReference type="ARBA" id="ARBA00007193"/>
    </source>
</evidence>
<keyword evidence="9 14" id="KW-0472">Membrane</keyword>
<dbReference type="GO" id="GO:0005886">
    <property type="term" value="C:plasma membrane"/>
    <property type="evidence" value="ECO:0007669"/>
    <property type="project" value="TreeGrafter"/>
</dbReference>
<sequence>MDKAHALTKYTRLAGRYGVCVKKPSEVKAYYYDGMYTTDGCLRSCYQDMIFKTCGCMDPRYPVAPNTSTCELVQRPCIDDAVEQTGDPSGWESCVCPLPCANQQYSVEWHRTKSVSMPTQCEHLSSSSQHTCTELAEDNVLVTINLPRLEYQIFEETPDMDVNRFISNLGGLLGVLMGVCILSFIEVAVLLFRLIVIMCSSK</sequence>
<evidence type="ECO:0000256" key="10">
    <source>
        <dbReference type="ARBA" id="ARBA00023180"/>
    </source>
</evidence>
<dbReference type="OrthoDB" id="5800348at2759"/>
<keyword evidence="10" id="KW-0325">Glycoprotein</keyword>
<reference evidence="15 16" key="1">
    <citation type="submission" date="2013-12" db="EMBL/GenBank/DDBJ databases">
        <title>Draft genome of the parsitic nematode Ancylostoma duodenale.</title>
        <authorList>
            <person name="Mitreva M."/>
        </authorList>
    </citation>
    <scope>NUCLEOTIDE SEQUENCE [LARGE SCALE GENOMIC DNA]</scope>
    <source>
        <strain evidence="15 16">Zhejiang</strain>
    </source>
</reference>
<keyword evidence="7" id="KW-0915">Sodium</keyword>
<dbReference type="Proteomes" id="UP000054047">
    <property type="component" value="Unassembled WGS sequence"/>
</dbReference>
<keyword evidence="16" id="KW-1185">Reference proteome</keyword>
<gene>
    <name evidence="15" type="ORF">ANCDUO_00719</name>
</gene>
<dbReference type="Gene3D" id="1.10.287.820">
    <property type="entry name" value="Acid-sensing ion channel domain"/>
    <property type="match status" value="1"/>
</dbReference>
<evidence type="ECO:0000256" key="12">
    <source>
        <dbReference type="ARBA" id="ARBA00023303"/>
    </source>
</evidence>
<evidence type="ECO:0000313" key="16">
    <source>
        <dbReference type="Proteomes" id="UP000054047"/>
    </source>
</evidence>
<evidence type="ECO:0000256" key="14">
    <source>
        <dbReference type="SAM" id="Phobius"/>
    </source>
</evidence>
<keyword evidence="6 14" id="KW-1133">Transmembrane helix</keyword>
<evidence type="ECO:0000256" key="7">
    <source>
        <dbReference type="ARBA" id="ARBA00023053"/>
    </source>
</evidence>
<organism evidence="15 16">
    <name type="scientific">Ancylostoma duodenale</name>
    <dbReference type="NCBI Taxonomy" id="51022"/>
    <lineage>
        <taxon>Eukaryota</taxon>
        <taxon>Metazoa</taxon>
        <taxon>Ecdysozoa</taxon>
        <taxon>Nematoda</taxon>
        <taxon>Chromadorea</taxon>
        <taxon>Rhabditida</taxon>
        <taxon>Rhabditina</taxon>
        <taxon>Rhabditomorpha</taxon>
        <taxon>Strongyloidea</taxon>
        <taxon>Ancylostomatidae</taxon>
        <taxon>Ancylostomatinae</taxon>
        <taxon>Ancylostoma</taxon>
    </lineage>
</organism>
<dbReference type="Pfam" id="PF00858">
    <property type="entry name" value="ASC"/>
    <property type="match status" value="1"/>
</dbReference>
<dbReference type="GO" id="GO:0015280">
    <property type="term" value="F:ligand-gated sodium channel activity"/>
    <property type="evidence" value="ECO:0007669"/>
    <property type="project" value="TreeGrafter"/>
</dbReference>
<evidence type="ECO:0000256" key="13">
    <source>
        <dbReference type="RuleBase" id="RU000679"/>
    </source>
</evidence>
<evidence type="ECO:0000256" key="1">
    <source>
        <dbReference type="ARBA" id="ARBA00004141"/>
    </source>
</evidence>
<proteinExistence type="inferred from homology"/>
<evidence type="ECO:0000256" key="8">
    <source>
        <dbReference type="ARBA" id="ARBA00023065"/>
    </source>
</evidence>
<evidence type="ECO:0000256" key="11">
    <source>
        <dbReference type="ARBA" id="ARBA00023201"/>
    </source>
</evidence>
<dbReference type="EMBL" id="KN726253">
    <property type="protein sequence ID" value="KIH68945.1"/>
    <property type="molecule type" value="Genomic_DNA"/>
</dbReference>
<keyword evidence="8 13" id="KW-0406">Ion transport</keyword>
<feature type="transmembrane region" description="Helical" evidence="14">
    <location>
        <begin position="169"/>
        <end position="196"/>
    </location>
</feature>
<evidence type="ECO:0000256" key="9">
    <source>
        <dbReference type="ARBA" id="ARBA00023136"/>
    </source>
</evidence>
<evidence type="ECO:0000256" key="5">
    <source>
        <dbReference type="ARBA" id="ARBA00022692"/>
    </source>
</evidence>
<accession>A0A0C2H533</accession>